<organism evidence="3 4">
    <name type="scientific">Araneus ventricosus</name>
    <name type="common">Orbweaver spider</name>
    <name type="synonym">Epeira ventricosa</name>
    <dbReference type="NCBI Taxonomy" id="182803"/>
    <lineage>
        <taxon>Eukaryota</taxon>
        <taxon>Metazoa</taxon>
        <taxon>Ecdysozoa</taxon>
        <taxon>Arthropoda</taxon>
        <taxon>Chelicerata</taxon>
        <taxon>Arachnida</taxon>
        <taxon>Araneae</taxon>
        <taxon>Araneomorphae</taxon>
        <taxon>Entelegynae</taxon>
        <taxon>Araneoidea</taxon>
        <taxon>Araneidae</taxon>
        <taxon>Araneus</taxon>
    </lineage>
</organism>
<dbReference type="EMBL" id="BGPR01006012">
    <property type="protein sequence ID" value="GBN15343.1"/>
    <property type="molecule type" value="Genomic_DNA"/>
</dbReference>
<keyword evidence="1" id="KW-0238">DNA-binding</keyword>
<evidence type="ECO:0000259" key="2">
    <source>
        <dbReference type="PROSITE" id="PS51253"/>
    </source>
</evidence>
<dbReference type="PROSITE" id="PS51253">
    <property type="entry name" value="HTH_CENPB"/>
    <property type="match status" value="1"/>
</dbReference>
<sequence>MDINETLFKASDGWLKEFKVRHGLSVLKLCGESDAVNKETVDKWKEEKLKNITEKYDSEDIFNADKTGLFFYDETSRIFRFQRRNCKWRETSQTKTNSSPILKYVWYRKTSTLNKWQIEKAEVF</sequence>
<gene>
    <name evidence="3" type="ORF">AVEN_272042_1</name>
</gene>
<dbReference type="InterPro" id="IPR006600">
    <property type="entry name" value="HTH_CenpB_DNA-bd_dom"/>
</dbReference>
<dbReference type="OrthoDB" id="6426109at2759"/>
<dbReference type="Proteomes" id="UP000499080">
    <property type="component" value="Unassembled WGS sequence"/>
</dbReference>
<evidence type="ECO:0000256" key="1">
    <source>
        <dbReference type="ARBA" id="ARBA00023125"/>
    </source>
</evidence>
<accession>A0A4Y2LMW5</accession>
<comment type="caution">
    <text evidence="3">The sequence shown here is derived from an EMBL/GenBank/DDBJ whole genome shotgun (WGS) entry which is preliminary data.</text>
</comment>
<evidence type="ECO:0000313" key="4">
    <source>
        <dbReference type="Proteomes" id="UP000499080"/>
    </source>
</evidence>
<dbReference type="AlphaFoldDB" id="A0A4Y2LMW5"/>
<dbReference type="GO" id="GO:0003677">
    <property type="term" value="F:DNA binding"/>
    <property type="evidence" value="ECO:0007669"/>
    <property type="project" value="UniProtKB-KW"/>
</dbReference>
<reference evidence="3 4" key="1">
    <citation type="journal article" date="2019" name="Sci. Rep.">
        <title>Orb-weaving spider Araneus ventricosus genome elucidates the spidroin gene catalogue.</title>
        <authorList>
            <person name="Kono N."/>
            <person name="Nakamura H."/>
            <person name="Ohtoshi R."/>
            <person name="Moran D.A.P."/>
            <person name="Shinohara A."/>
            <person name="Yoshida Y."/>
            <person name="Fujiwara M."/>
            <person name="Mori M."/>
            <person name="Tomita M."/>
            <person name="Arakawa K."/>
        </authorList>
    </citation>
    <scope>NUCLEOTIDE SEQUENCE [LARGE SCALE GENOMIC DNA]</scope>
</reference>
<proteinExistence type="predicted"/>
<protein>
    <recommendedName>
        <fullName evidence="2">HTH CENPB-type domain-containing protein</fullName>
    </recommendedName>
</protein>
<evidence type="ECO:0000313" key="3">
    <source>
        <dbReference type="EMBL" id="GBN15343.1"/>
    </source>
</evidence>
<feature type="domain" description="HTH CENPB-type" evidence="2">
    <location>
        <begin position="1"/>
        <end position="28"/>
    </location>
</feature>
<keyword evidence="4" id="KW-1185">Reference proteome</keyword>
<name>A0A4Y2LMW5_ARAVE</name>